<feature type="chain" id="PRO_5047226715" description="DUF3016 domain-containing protein" evidence="1">
    <location>
        <begin position="33"/>
        <end position="179"/>
    </location>
</feature>
<evidence type="ECO:0008006" key="4">
    <source>
        <dbReference type="Google" id="ProtNLM"/>
    </source>
</evidence>
<keyword evidence="1" id="KW-0732">Signal</keyword>
<feature type="signal peptide" evidence="1">
    <location>
        <begin position="1"/>
        <end position="32"/>
    </location>
</feature>
<organism evidence="2 3">
    <name type="scientific">Methylobacterium marchantiae</name>
    <dbReference type="NCBI Taxonomy" id="600331"/>
    <lineage>
        <taxon>Bacteria</taxon>
        <taxon>Pseudomonadati</taxon>
        <taxon>Pseudomonadota</taxon>
        <taxon>Alphaproteobacteria</taxon>
        <taxon>Hyphomicrobiales</taxon>
        <taxon>Methylobacteriaceae</taxon>
        <taxon>Methylobacterium</taxon>
    </lineage>
</organism>
<accession>A0ABW3X3Y9</accession>
<sequence>MRQTVLGRFLWSWRRVFIGSCAVMISAVSAEAEGLSSFGAARLSGIRVDVGPLLAQGGGVPAEALRGDLLSALNNAFADKLGGAGPVLVIRIKSLSLRPYTGSEGGGRSGFGGGSPSDYLDGEALLVGRRGEVLARHPQLSALPSSSGGAWYDPDSERRRVAAIAQHYAGWLRRAFPSD</sequence>
<evidence type="ECO:0000313" key="3">
    <source>
        <dbReference type="Proteomes" id="UP001597176"/>
    </source>
</evidence>
<dbReference type="RefSeq" id="WP_238208889.1">
    <property type="nucleotide sequence ID" value="NZ_JBHTND010000027.1"/>
</dbReference>
<evidence type="ECO:0000313" key="2">
    <source>
        <dbReference type="EMBL" id="MFD1303339.1"/>
    </source>
</evidence>
<protein>
    <recommendedName>
        <fullName evidence="4">DUF3016 domain-containing protein</fullName>
    </recommendedName>
</protein>
<reference evidence="3" key="1">
    <citation type="journal article" date="2019" name="Int. J. Syst. Evol. Microbiol.">
        <title>The Global Catalogue of Microorganisms (GCM) 10K type strain sequencing project: providing services to taxonomists for standard genome sequencing and annotation.</title>
        <authorList>
            <consortium name="The Broad Institute Genomics Platform"/>
            <consortium name="The Broad Institute Genome Sequencing Center for Infectious Disease"/>
            <person name="Wu L."/>
            <person name="Ma J."/>
        </authorList>
    </citation>
    <scope>NUCLEOTIDE SEQUENCE [LARGE SCALE GENOMIC DNA]</scope>
    <source>
        <strain evidence="3">CCUG 56108</strain>
    </source>
</reference>
<keyword evidence="3" id="KW-1185">Reference proteome</keyword>
<name>A0ABW3X3Y9_9HYPH</name>
<gene>
    <name evidence="2" type="ORF">ACFQ4G_17340</name>
</gene>
<dbReference type="EMBL" id="JBHTND010000027">
    <property type="protein sequence ID" value="MFD1303339.1"/>
    <property type="molecule type" value="Genomic_DNA"/>
</dbReference>
<proteinExistence type="predicted"/>
<dbReference type="Proteomes" id="UP001597176">
    <property type="component" value="Unassembled WGS sequence"/>
</dbReference>
<evidence type="ECO:0000256" key="1">
    <source>
        <dbReference type="SAM" id="SignalP"/>
    </source>
</evidence>
<comment type="caution">
    <text evidence="2">The sequence shown here is derived from an EMBL/GenBank/DDBJ whole genome shotgun (WGS) entry which is preliminary data.</text>
</comment>